<dbReference type="AlphaFoldDB" id="X1LX30"/>
<proteinExistence type="predicted"/>
<evidence type="ECO:0000313" key="1">
    <source>
        <dbReference type="EMBL" id="GAH98698.1"/>
    </source>
</evidence>
<protein>
    <submittedName>
        <fullName evidence="1">Uncharacterized protein</fullName>
    </submittedName>
</protein>
<sequence length="103" mass="11960">MKLEGIAGTSTLKDILTIFGIQAEFLETVVYHKFMDVKVSFQDKSNNIMVWEFDDQTVAEYNAKDQYGTKFLWYGWPISNFSKCKFVLTKKTKSVQDLVNDLE</sequence>
<comment type="caution">
    <text evidence="1">The sequence shown here is derived from an EMBL/GenBank/DDBJ whole genome shotgun (WGS) entry which is preliminary data.</text>
</comment>
<dbReference type="EMBL" id="BARV01003024">
    <property type="protein sequence ID" value="GAH98698.1"/>
    <property type="molecule type" value="Genomic_DNA"/>
</dbReference>
<accession>X1LX30</accession>
<gene>
    <name evidence="1" type="ORF">S06H3_07454</name>
</gene>
<organism evidence="1">
    <name type="scientific">marine sediment metagenome</name>
    <dbReference type="NCBI Taxonomy" id="412755"/>
    <lineage>
        <taxon>unclassified sequences</taxon>
        <taxon>metagenomes</taxon>
        <taxon>ecological metagenomes</taxon>
    </lineage>
</organism>
<name>X1LX30_9ZZZZ</name>
<reference evidence="1" key="1">
    <citation type="journal article" date="2014" name="Front. Microbiol.">
        <title>High frequency of phylogenetically diverse reductive dehalogenase-homologous genes in deep subseafloor sedimentary metagenomes.</title>
        <authorList>
            <person name="Kawai M."/>
            <person name="Futagami T."/>
            <person name="Toyoda A."/>
            <person name="Takaki Y."/>
            <person name="Nishi S."/>
            <person name="Hori S."/>
            <person name="Arai W."/>
            <person name="Tsubouchi T."/>
            <person name="Morono Y."/>
            <person name="Uchiyama I."/>
            <person name="Ito T."/>
            <person name="Fujiyama A."/>
            <person name="Inagaki F."/>
            <person name="Takami H."/>
        </authorList>
    </citation>
    <scope>NUCLEOTIDE SEQUENCE</scope>
    <source>
        <strain evidence="1">Expedition CK06-06</strain>
    </source>
</reference>